<dbReference type="PANTHER" id="PTHR19304">
    <property type="entry name" value="CYCLIC-AMP RESPONSE ELEMENT BINDING PROTEIN"/>
    <property type="match status" value="1"/>
</dbReference>
<evidence type="ECO:0000256" key="5">
    <source>
        <dbReference type="SAM" id="MobiDB-lite"/>
    </source>
</evidence>
<evidence type="ECO:0000256" key="1">
    <source>
        <dbReference type="ARBA" id="ARBA00004123"/>
    </source>
</evidence>
<proteinExistence type="predicted"/>
<protein>
    <submittedName>
        <fullName evidence="7">Basic leucine zipper (BZIP) transcription factor atfB</fullName>
    </submittedName>
</protein>
<reference evidence="7 8" key="1">
    <citation type="submission" date="2022-03" db="EMBL/GenBank/DDBJ databases">
        <title>Genome data of Colletotrichum spp.</title>
        <authorList>
            <person name="Utami Y.D."/>
            <person name="Hiruma K."/>
        </authorList>
    </citation>
    <scope>NUCLEOTIDE SEQUENCE [LARGE SCALE GENOMIC DNA]</scope>
    <source>
        <strain evidence="7 8">MAFF 239500</strain>
    </source>
</reference>
<keyword evidence="2" id="KW-0805">Transcription regulation</keyword>
<feature type="compositionally biased region" description="Basic residues" evidence="5">
    <location>
        <begin position="179"/>
        <end position="192"/>
    </location>
</feature>
<dbReference type="InterPro" id="IPR004827">
    <property type="entry name" value="bZIP"/>
</dbReference>
<dbReference type="EMBL" id="BQXU01000040">
    <property type="protein sequence ID" value="GKT50714.1"/>
    <property type="molecule type" value="Genomic_DNA"/>
</dbReference>
<organism evidence="7 8">
    <name type="scientific">Colletotrichum spaethianum</name>
    <dbReference type="NCBI Taxonomy" id="700344"/>
    <lineage>
        <taxon>Eukaryota</taxon>
        <taxon>Fungi</taxon>
        <taxon>Dikarya</taxon>
        <taxon>Ascomycota</taxon>
        <taxon>Pezizomycotina</taxon>
        <taxon>Sordariomycetes</taxon>
        <taxon>Hypocreomycetidae</taxon>
        <taxon>Glomerellales</taxon>
        <taxon>Glomerellaceae</taxon>
        <taxon>Colletotrichum</taxon>
        <taxon>Colletotrichum spaethianum species complex</taxon>
    </lineage>
</organism>
<feature type="compositionally biased region" description="Acidic residues" evidence="5">
    <location>
        <begin position="155"/>
        <end position="170"/>
    </location>
</feature>
<dbReference type="Gene3D" id="1.20.5.170">
    <property type="match status" value="1"/>
</dbReference>
<accession>A0AA37UK21</accession>
<evidence type="ECO:0000259" key="6">
    <source>
        <dbReference type="PROSITE" id="PS50217"/>
    </source>
</evidence>
<keyword evidence="8" id="KW-1185">Reference proteome</keyword>
<name>A0AA37UK21_9PEZI</name>
<dbReference type="CDD" id="cd14687">
    <property type="entry name" value="bZIP_ATF2"/>
    <property type="match status" value="1"/>
</dbReference>
<dbReference type="SMART" id="SM00338">
    <property type="entry name" value="BRLZ"/>
    <property type="match status" value="1"/>
</dbReference>
<dbReference type="PROSITE" id="PS50217">
    <property type="entry name" value="BZIP"/>
    <property type="match status" value="1"/>
</dbReference>
<sequence>MAEVRHMPLSLYATPPEQTPFLSPTNEYHLCQQWPRWDYQISEPVFSPGNSAGSMSSMQWEAEQQSHPSFEATRSAADYPTASWASQPENWSPYHHQQQQHIQPPQATTTKKKPTKPGRKPAEPRLLPTAQHRSKKARVGAGSEPSPANSLSYDENGEGADEDDEGEDSDASLAPPGRDRKKTYRVKNRAAAKRCREKTKQYEIDLANKEKQVTQERMYLDACVTALKNEVLTLKNQILQHGSCDCEMIQGYIARTASTVSVAGHDASAKPRSSV</sequence>
<dbReference type="AlphaFoldDB" id="A0AA37UK21"/>
<feature type="region of interest" description="Disordered" evidence="5">
    <location>
        <begin position="43"/>
        <end position="192"/>
    </location>
</feature>
<evidence type="ECO:0000313" key="8">
    <source>
        <dbReference type="Proteomes" id="UP001055115"/>
    </source>
</evidence>
<dbReference type="InterPro" id="IPR046347">
    <property type="entry name" value="bZIP_sf"/>
</dbReference>
<dbReference type="GeneID" id="73331697"/>
<comment type="caution">
    <text evidence="7">The sequence shown here is derived from an EMBL/GenBank/DDBJ whole genome shotgun (WGS) entry which is preliminary data.</text>
</comment>
<dbReference type="InterPro" id="IPR051027">
    <property type="entry name" value="bZIP_transcription_factors"/>
</dbReference>
<gene>
    <name evidence="7" type="ORF">ColSpa_10895</name>
</gene>
<dbReference type="Proteomes" id="UP001055115">
    <property type="component" value="Unassembled WGS sequence"/>
</dbReference>
<keyword evidence="4" id="KW-0539">Nucleus</keyword>
<feature type="compositionally biased region" description="Basic residues" evidence="5">
    <location>
        <begin position="110"/>
        <end position="119"/>
    </location>
</feature>
<evidence type="ECO:0000256" key="3">
    <source>
        <dbReference type="ARBA" id="ARBA00023163"/>
    </source>
</evidence>
<dbReference type="SUPFAM" id="SSF57959">
    <property type="entry name" value="Leucine zipper domain"/>
    <property type="match status" value="1"/>
</dbReference>
<dbReference type="GO" id="GO:0005634">
    <property type="term" value="C:nucleus"/>
    <property type="evidence" value="ECO:0007669"/>
    <property type="project" value="UniProtKB-SubCell"/>
</dbReference>
<feature type="compositionally biased region" description="Polar residues" evidence="5">
    <location>
        <begin position="48"/>
        <end position="68"/>
    </location>
</feature>
<keyword evidence="3" id="KW-0804">Transcription</keyword>
<evidence type="ECO:0000313" key="7">
    <source>
        <dbReference type="EMBL" id="GKT50714.1"/>
    </source>
</evidence>
<feature type="domain" description="BZIP" evidence="6">
    <location>
        <begin position="178"/>
        <end position="241"/>
    </location>
</feature>
<evidence type="ECO:0000256" key="2">
    <source>
        <dbReference type="ARBA" id="ARBA00023015"/>
    </source>
</evidence>
<comment type="subcellular location">
    <subcellularLocation>
        <location evidence="1">Nucleus</location>
    </subcellularLocation>
</comment>
<feature type="compositionally biased region" description="Low complexity" evidence="5">
    <location>
        <begin position="93"/>
        <end position="109"/>
    </location>
</feature>
<dbReference type="Pfam" id="PF07716">
    <property type="entry name" value="bZIP_2"/>
    <property type="match status" value="1"/>
</dbReference>
<evidence type="ECO:0000256" key="4">
    <source>
        <dbReference type="ARBA" id="ARBA00023242"/>
    </source>
</evidence>
<dbReference type="GO" id="GO:0003700">
    <property type="term" value="F:DNA-binding transcription factor activity"/>
    <property type="evidence" value="ECO:0007669"/>
    <property type="project" value="InterPro"/>
</dbReference>
<dbReference type="RefSeq" id="XP_049133064.1">
    <property type="nucleotide sequence ID" value="XM_049277107.1"/>
</dbReference>
<dbReference type="PROSITE" id="PS00036">
    <property type="entry name" value="BZIP_BASIC"/>
    <property type="match status" value="1"/>
</dbReference>